<evidence type="ECO:0000256" key="1">
    <source>
        <dbReference type="PROSITE-ProRule" id="PRU00339"/>
    </source>
</evidence>
<keyword evidence="3" id="KW-1185">Reference proteome</keyword>
<dbReference type="InterPro" id="IPR011990">
    <property type="entry name" value="TPR-like_helical_dom_sf"/>
</dbReference>
<dbReference type="STRING" id="5762.D2V511"/>
<reference evidence="2 3" key="1">
    <citation type="journal article" date="2010" name="Cell">
        <title>The genome of Naegleria gruberi illuminates early eukaryotic versatility.</title>
        <authorList>
            <person name="Fritz-Laylin L.K."/>
            <person name="Prochnik S.E."/>
            <person name="Ginger M.L."/>
            <person name="Dacks J.B."/>
            <person name="Carpenter M.L."/>
            <person name="Field M.C."/>
            <person name="Kuo A."/>
            <person name="Paredez A."/>
            <person name="Chapman J."/>
            <person name="Pham J."/>
            <person name="Shu S."/>
            <person name="Neupane R."/>
            <person name="Cipriano M."/>
            <person name="Mancuso J."/>
            <person name="Tu H."/>
            <person name="Salamov A."/>
            <person name="Lindquist E."/>
            <person name="Shapiro H."/>
            <person name="Lucas S."/>
            <person name="Grigoriev I.V."/>
            <person name="Cande W.Z."/>
            <person name="Fulton C."/>
            <person name="Rokhsar D.S."/>
            <person name="Dawson S.C."/>
        </authorList>
    </citation>
    <scope>NUCLEOTIDE SEQUENCE [LARGE SCALE GENOMIC DNA]</scope>
    <source>
        <strain evidence="2 3">NEG-M</strain>
    </source>
</reference>
<feature type="repeat" description="TPR" evidence="1">
    <location>
        <begin position="477"/>
        <end position="510"/>
    </location>
</feature>
<sequence length="612" mass="70458">MLGKRLSSRLCSSSAFRFLKSGQHHGREASSILIGSNNIITQQYGGKAIKFIPSSNQLFQTRAFHTSKLVSNNVESEQPKEVVFGEFELGEAKKEVIEAVFRLFSKHGDVDSAKLYLRSWHTQILPREEKLGLKKASVRTKYDMLIDCILYGYYGQSCKPDGQDRQLCVELLLESTKLYKELFLKRFKSSEYVKNALEHSPHGNNKLLAKIKERIAELIETDEAKKILAEKYGITNIADLSERILRVDFISSMCLAMIYFHDETLRNFELSESYVLRSMVSKPSDERSILMLATIYEYTGDIEMAEKCYLLLAQYNPNDPDVMGDIAVFYRNVKRDLLRAKQFFIDAIAAKPTHVNNLRNYAMYLFEEEGDVEEATKLLEQAMSIVPNDYMSMSSYGMVSMAQAVNDPKNSSAIFKRARDNLKRSLQLNPFQSCAILMNYAVSERMCGNNIDAKKAFDEAVKAYDEHEKIAPNDSHVNLFNNYASFLFEEGKYEEAKSMYQRALELDSDSLEVHSNLALTLVKLENFKLAETHFKKACNFDLSDEFHEFTAVKNSLYQYAKFSMNTLKNTTQAKELFEKLIQVCEHNGGRKYSDNTLYYEKYERFLKNQQQE</sequence>
<dbReference type="Pfam" id="PF13424">
    <property type="entry name" value="TPR_12"/>
    <property type="match status" value="1"/>
</dbReference>
<dbReference type="InterPro" id="IPR019734">
    <property type="entry name" value="TPR_rpt"/>
</dbReference>
<dbReference type="GO" id="GO:0006397">
    <property type="term" value="P:mRNA processing"/>
    <property type="evidence" value="ECO:0007669"/>
    <property type="project" value="InterPro"/>
</dbReference>
<dbReference type="PANTHER" id="PTHR44917:SF1">
    <property type="entry name" value="PROTEIN HIGH CHLOROPHYLL FLUORESCENT 107"/>
    <property type="match status" value="1"/>
</dbReference>
<accession>D2V511</accession>
<dbReference type="SUPFAM" id="SSF48452">
    <property type="entry name" value="TPR-like"/>
    <property type="match status" value="1"/>
</dbReference>
<dbReference type="Gene3D" id="1.25.40.10">
    <property type="entry name" value="Tetratricopeptide repeat domain"/>
    <property type="match status" value="2"/>
</dbReference>
<dbReference type="PROSITE" id="PS50293">
    <property type="entry name" value="TPR_REGION"/>
    <property type="match status" value="1"/>
</dbReference>
<dbReference type="Proteomes" id="UP000006671">
    <property type="component" value="Unassembled WGS sequence"/>
</dbReference>
<dbReference type="OrthoDB" id="1926212at2759"/>
<dbReference type="RefSeq" id="XP_002680943.1">
    <property type="nucleotide sequence ID" value="XM_002680897.1"/>
</dbReference>
<dbReference type="Pfam" id="PF13181">
    <property type="entry name" value="TPR_8"/>
    <property type="match status" value="1"/>
</dbReference>
<evidence type="ECO:0000313" key="2">
    <source>
        <dbReference type="EMBL" id="EFC48199.1"/>
    </source>
</evidence>
<keyword evidence="1" id="KW-0802">TPR repeat</keyword>
<dbReference type="VEuPathDB" id="AmoebaDB:NAEGRDRAFT_78619"/>
<dbReference type="AlphaFoldDB" id="D2V511"/>
<dbReference type="InterPro" id="IPR044624">
    <property type="entry name" value="Mbb1-like"/>
</dbReference>
<organism evidence="3">
    <name type="scientific">Naegleria gruberi</name>
    <name type="common">Amoeba</name>
    <dbReference type="NCBI Taxonomy" id="5762"/>
    <lineage>
        <taxon>Eukaryota</taxon>
        <taxon>Discoba</taxon>
        <taxon>Heterolobosea</taxon>
        <taxon>Tetramitia</taxon>
        <taxon>Eutetramitia</taxon>
        <taxon>Vahlkampfiidae</taxon>
        <taxon>Naegleria</taxon>
    </lineage>
</organism>
<evidence type="ECO:0000313" key="3">
    <source>
        <dbReference type="Proteomes" id="UP000006671"/>
    </source>
</evidence>
<dbReference type="InParanoid" id="D2V511"/>
<dbReference type="KEGG" id="ngr:NAEGRDRAFT_78619"/>
<dbReference type="PANTHER" id="PTHR44917">
    <property type="entry name" value="PROTEIN HIGH CHLOROPHYLL FLUORESCENT 107"/>
    <property type="match status" value="1"/>
</dbReference>
<name>D2V511_NAEGR</name>
<dbReference type="GO" id="GO:0003729">
    <property type="term" value="F:mRNA binding"/>
    <property type="evidence" value="ECO:0007669"/>
    <property type="project" value="InterPro"/>
</dbReference>
<dbReference type="eggNOG" id="KOG4626">
    <property type="taxonomic scope" value="Eukaryota"/>
</dbReference>
<protein>
    <submittedName>
        <fullName evidence="2">TPR repeat protein</fullName>
    </submittedName>
</protein>
<dbReference type="PROSITE" id="PS50005">
    <property type="entry name" value="TPR"/>
    <property type="match status" value="1"/>
</dbReference>
<dbReference type="SMART" id="SM00028">
    <property type="entry name" value="TPR"/>
    <property type="match status" value="5"/>
</dbReference>
<dbReference type="GeneID" id="8849648"/>
<proteinExistence type="predicted"/>
<dbReference type="OMA" id="SERMCGN"/>
<gene>
    <name evidence="2" type="ORF">NAEGRDRAFT_78619</name>
</gene>
<dbReference type="EMBL" id="GG738852">
    <property type="protein sequence ID" value="EFC48199.1"/>
    <property type="molecule type" value="Genomic_DNA"/>
</dbReference>